<sequence>MAIFFLGFSQAFAATYVFSHTGSDEDNSVCSPSLPCVSLDHFTELCNSDDFPTVSFEDQTILEIHNHTLFEGNVLFGPSTSGPLFLELSNSSKEGVLQGSGSISFLADPERPIEALFSGLLIQSYHCPWGTERKNFIIAIVNDIKLRLEDCTLTEFTPPDDAIFPDPLYITCVWDGQDSSVLVSQTAIKLVNTTFVDNDLGGLSLRNAIPWDPIPEGETPILLTIDEFKFRNNRHLQPVEGDMRAFAPPRNLFLLNEDSTRYNVVILKGHDDFEGTADLSGELNINTRGVAVCTYNDSELVEIVIHNAFASSTRFEFSADLGPTREDTIVHLNLVGRNYFQCGSNAISISPYFKGKRPLNPTWRKIPIIRQVGNEELECQAKSSELWPAGTWLVRTTLASVNYIREDMIGVGARSRYSISLPIGERSHKRSYPGTRILPPSGSERFPNEENFNVPTPENCMFSLANATLSLESLHISLINNSEERRQQKNELRTSRLALVSDSILIISESAIDVSSCSSAILISPSRFEESSMHSSVVVRKCSISNEIGQLRGLVEASAFTDLGGSVSVSIVGCSFYSQRILGNDGIGLSLTQTPRKNVDDIGIISSSLISCSFVNMSSIDSSHQPQLSHLSQQMLGCVVSRTSSHLSGSTIRDVNNGGSVLCSNSSFSSLLSSPNTDTDPTVTLPNGTFTQFDDDGTEYYFDKDSGDESTSITFAHCHFTGANYTSDVRFITFRYFPGTITIRSCSFTDHTLIGEPYTHFAGAVYILHRDERPVTVEKSNFTNINTNLGTSGMYLSVSELGTVVDCVFERCGPAGEDLMTGGLELYLGDTSGVLTVSNVVCESCSAGGCCGMEIVIRGTIHLSDCAFDACSSPEWGFSIYSLGLFNNGYKPTHVTRMTFTDCWSLLTPAGMVFMTFDDLHLTGLHFLRCHSSQKSADARGGVCQGSVGQSQTLTVQDCCFDDCSTLSVGAAIDVTNFRSCSIADCVVKNCHSGATGAVNLQMVRNSESTISLTRVAFINNTVGQNRDDVESTFIPEDAPAFVDVCVTAIDCYTQPTLSIVDYFTTCGANSIGMGVITNRYYEDESRTRVIDDAFNSIGPLLTEKVVVGLNPEAGRVELEMRGKMPIASQKYEVTVRNEGDKTEMKGEVEFVDGKGTLTSPSPTLNLNFSTSYSITSIVGIIPSSSSSSLSNALPLPQAAWTFNLAATPAFVSFTTPEQPPTLIGAKAHLVSTDQPLAFVILMLSEEVTGSFEIVVEGDGKDIVIAVEFEESSPLGESSNFVVVGEDRLLTHDTT</sequence>
<comment type="caution">
    <text evidence="1">The sequence shown here is derived from an EMBL/GenBank/DDBJ whole genome shotgun (WGS) entry which is preliminary data.</text>
</comment>
<dbReference type="Proteomes" id="UP001281761">
    <property type="component" value="Unassembled WGS sequence"/>
</dbReference>
<dbReference type="InterPro" id="IPR011050">
    <property type="entry name" value="Pectin_lyase_fold/virulence"/>
</dbReference>
<name>A0ABQ9XX73_9EUKA</name>
<keyword evidence="2" id="KW-1185">Reference proteome</keyword>
<dbReference type="EMBL" id="JARBJD010000060">
    <property type="protein sequence ID" value="KAK2956060.1"/>
    <property type="molecule type" value="Genomic_DNA"/>
</dbReference>
<dbReference type="SUPFAM" id="SSF51126">
    <property type="entry name" value="Pectin lyase-like"/>
    <property type="match status" value="2"/>
</dbReference>
<proteinExistence type="predicted"/>
<evidence type="ECO:0000313" key="2">
    <source>
        <dbReference type="Proteomes" id="UP001281761"/>
    </source>
</evidence>
<organism evidence="1 2">
    <name type="scientific">Blattamonas nauphoetae</name>
    <dbReference type="NCBI Taxonomy" id="2049346"/>
    <lineage>
        <taxon>Eukaryota</taxon>
        <taxon>Metamonada</taxon>
        <taxon>Preaxostyla</taxon>
        <taxon>Oxymonadida</taxon>
        <taxon>Blattamonas</taxon>
    </lineage>
</organism>
<protein>
    <submittedName>
        <fullName evidence="1">Uncharacterized protein</fullName>
    </submittedName>
</protein>
<gene>
    <name evidence="1" type="ORF">BLNAU_9037</name>
</gene>
<reference evidence="1 2" key="1">
    <citation type="journal article" date="2022" name="bioRxiv">
        <title>Genomics of Preaxostyla Flagellates Illuminates Evolutionary Transitions and the Path Towards Mitochondrial Loss.</title>
        <authorList>
            <person name="Novak L.V.F."/>
            <person name="Treitli S.C."/>
            <person name="Pyrih J."/>
            <person name="Halakuc P."/>
            <person name="Pipaliya S.V."/>
            <person name="Vacek V."/>
            <person name="Brzon O."/>
            <person name="Soukal P."/>
            <person name="Eme L."/>
            <person name="Dacks J.B."/>
            <person name="Karnkowska A."/>
            <person name="Elias M."/>
            <person name="Hampl V."/>
        </authorList>
    </citation>
    <scope>NUCLEOTIDE SEQUENCE [LARGE SCALE GENOMIC DNA]</scope>
    <source>
        <strain evidence="1">NAU3</strain>
        <tissue evidence="1">Gut</tissue>
    </source>
</reference>
<accession>A0ABQ9XX73</accession>
<evidence type="ECO:0000313" key="1">
    <source>
        <dbReference type="EMBL" id="KAK2956060.1"/>
    </source>
</evidence>